<evidence type="ECO:0000313" key="2">
    <source>
        <dbReference type="Proteomes" id="UP000031623"/>
    </source>
</evidence>
<dbReference type="Proteomes" id="UP000031623">
    <property type="component" value="Chromosome"/>
</dbReference>
<dbReference type="EMBL" id="AP014633">
    <property type="protein sequence ID" value="BAP57506.1"/>
    <property type="molecule type" value="Genomic_DNA"/>
</dbReference>
<dbReference type="AlphaFoldDB" id="A0A090BVV3"/>
<reference evidence="1 2" key="1">
    <citation type="journal article" date="2014" name="ISME J.">
        <title>Ecophysiology of Thioploca ingrica as revealed by the complete genome sequence supplemented with proteomic evidence.</title>
        <authorList>
            <person name="Kojima H."/>
            <person name="Ogura Y."/>
            <person name="Yamamoto N."/>
            <person name="Togashi T."/>
            <person name="Mori H."/>
            <person name="Watanabe T."/>
            <person name="Nemoto F."/>
            <person name="Kurokawa K."/>
            <person name="Hayashi T."/>
            <person name="Fukui M."/>
        </authorList>
    </citation>
    <scope>NUCLEOTIDE SEQUENCE [LARGE SCALE GENOMIC DNA]</scope>
</reference>
<proteinExistence type="predicted"/>
<protein>
    <submittedName>
        <fullName evidence="1">Uncharacterized protein</fullName>
    </submittedName>
</protein>
<dbReference type="HOGENOM" id="CLU_1748829_0_0_6"/>
<accession>A0A090BVV3</accession>
<dbReference type="STRING" id="40754.THII_3209"/>
<gene>
    <name evidence="1" type="ORF">THII_3209</name>
</gene>
<dbReference type="KEGG" id="tig:THII_3209"/>
<evidence type="ECO:0000313" key="1">
    <source>
        <dbReference type="EMBL" id="BAP57506.1"/>
    </source>
</evidence>
<sequence>MTFLEEAREQSEQIKQTFLARLNQLFADIQVWVTAEGWYTEQNEIEITEKIIGNYVAPALSILTPKQQKLVDIIPTCAFVIVADGVVKISGEMGQQILVYLRPSEQTIYNIYADNWYWIEYTRDNQVHLLTKDILLKLIGIVNENKIQN</sequence>
<name>A0A090BVV3_9GAMM</name>
<keyword evidence="2" id="KW-1185">Reference proteome</keyword>
<organism evidence="1 2">
    <name type="scientific">Thioploca ingrica</name>
    <dbReference type="NCBI Taxonomy" id="40754"/>
    <lineage>
        <taxon>Bacteria</taxon>
        <taxon>Pseudomonadati</taxon>
        <taxon>Pseudomonadota</taxon>
        <taxon>Gammaproteobacteria</taxon>
        <taxon>Thiotrichales</taxon>
        <taxon>Thiotrichaceae</taxon>
        <taxon>Thioploca</taxon>
    </lineage>
</organism>